<reference evidence="2" key="1">
    <citation type="submission" date="2012-04" db="EMBL/GenBank/DDBJ databases">
        <authorList>
            <person name="Borisov I.G."/>
            <person name="Ivanikova N.V."/>
            <person name="Pinevich A.V."/>
        </authorList>
    </citation>
    <scope>NUCLEOTIDE SEQUENCE</scope>
    <source>
        <strain evidence="2">CALU 1027</strain>
    </source>
</reference>
<dbReference type="EMBL" id="AJTX02000006">
    <property type="protein sequence ID" value="KKI99297.1"/>
    <property type="molecule type" value="Genomic_DNA"/>
</dbReference>
<organism evidence="2 3">
    <name type="scientific">Prochlorothrix hollandica PCC 9006 = CALU 1027</name>
    <dbReference type="NCBI Taxonomy" id="317619"/>
    <lineage>
        <taxon>Bacteria</taxon>
        <taxon>Bacillati</taxon>
        <taxon>Cyanobacteriota</taxon>
        <taxon>Cyanophyceae</taxon>
        <taxon>Prochlorotrichales</taxon>
        <taxon>Prochlorotrichaceae</taxon>
        <taxon>Prochlorothrix</taxon>
    </lineage>
</organism>
<name>A0A0M2PW22_PROHO</name>
<dbReference type="AlphaFoldDB" id="A0A0M2PW22"/>
<keyword evidence="3" id="KW-1185">Reference proteome</keyword>
<gene>
    <name evidence="2" type="ORF">PROH_16370</name>
</gene>
<accession>A0A0M2PW22</accession>
<feature type="region of interest" description="Disordered" evidence="1">
    <location>
        <begin position="61"/>
        <end position="94"/>
    </location>
</feature>
<evidence type="ECO:0000256" key="1">
    <source>
        <dbReference type="SAM" id="MobiDB-lite"/>
    </source>
</evidence>
<evidence type="ECO:0000313" key="3">
    <source>
        <dbReference type="Proteomes" id="UP000034681"/>
    </source>
</evidence>
<sequence>MGGIEDNATPQPLLETGLWAAVTVGLKAGLKAGLTASLPPGKTDITQAGWGCYGHEKNQGQGSAMGSVYDRNKHHPQHGRGSQGGISPLRLGQSPAAAPQVEGYLYYSSPKWVVWCAPGGGTPHQGFQPSRSLQLI</sequence>
<proteinExistence type="predicted"/>
<comment type="caution">
    <text evidence="2">The sequence shown here is derived from an EMBL/GenBank/DDBJ whole genome shotgun (WGS) entry which is preliminary data.</text>
</comment>
<evidence type="ECO:0000313" key="2">
    <source>
        <dbReference type="EMBL" id="KKI99297.1"/>
    </source>
</evidence>
<protein>
    <submittedName>
        <fullName evidence="2">Uncharacterized protein</fullName>
    </submittedName>
</protein>
<dbReference type="Proteomes" id="UP000034681">
    <property type="component" value="Unassembled WGS sequence"/>
</dbReference>